<evidence type="ECO:0000256" key="1">
    <source>
        <dbReference type="ARBA" id="ARBA00002332"/>
    </source>
</evidence>
<comment type="caution">
    <text evidence="10">Lacks conserved residue(s) required for the propagation of feature annotation.</text>
</comment>
<protein>
    <recommendedName>
        <fullName evidence="3">GMP synthase (glutamine-hydrolyzing)</fullName>
        <ecNumber evidence="3">6.3.5.2</ecNumber>
    </recommendedName>
</protein>
<dbReference type="Proteomes" id="UP000230611">
    <property type="component" value="Unassembled WGS sequence"/>
</dbReference>
<comment type="caution">
    <text evidence="12">The sequence shown here is derived from an EMBL/GenBank/DDBJ whole genome shotgun (WGS) entry which is preliminary data.</text>
</comment>
<dbReference type="PANTHER" id="PTHR11922:SF2">
    <property type="entry name" value="GMP SYNTHASE [GLUTAMINE-HYDROLYZING]"/>
    <property type="match status" value="1"/>
</dbReference>
<organism evidence="12 13">
    <name type="scientific">Candidatus Falkowbacteria bacterium CG_4_9_14_3_um_filter_38_19</name>
    <dbReference type="NCBI Taxonomy" id="1974559"/>
    <lineage>
        <taxon>Bacteria</taxon>
        <taxon>Candidatus Falkowiibacteriota</taxon>
    </lineage>
</organism>
<dbReference type="GO" id="GO:0005524">
    <property type="term" value="F:ATP binding"/>
    <property type="evidence" value="ECO:0007669"/>
    <property type="project" value="UniProtKB-UniRule"/>
</dbReference>
<reference evidence="13" key="1">
    <citation type="submission" date="2017-09" db="EMBL/GenBank/DDBJ databases">
        <title>Depth-based differentiation of microbial function through sediment-hosted aquifers and enrichment of novel symbionts in the deep terrestrial subsurface.</title>
        <authorList>
            <person name="Probst A.J."/>
            <person name="Ladd B."/>
            <person name="Jarett J.K."/>
            <person name="Geller-Mcgrath D.E."/>
            <person name="Sieber C.M.K."/>
            <person name="Emerson J.B."/>
            <person name="Anantharaman K."/>
            <person name="Thomas B.C."/>
            <person name="Malmstrom R."/>
            <person name="Stieglmeier M."/>
            <person name="Klingl A."/>
            <person name="Woyke T."/>
            <person name="Ryan C.M."/>
            <person name="Banfield J.F."/>
        </authorList>
    </citation>
    <scope>NUCLEOTIDE SEQUENCE [LARGE SCALE GENOMIC DNA]</scope>
</reference>
<dbReference type="AlphaFoldDB" id="A0A2M8ADN7"/>
<keyword evidence="7 10" id="KW-0658">Purine biosynthesis</keyword>
<keyword evidence="5 10" id="KW-0547">Nucleotide-binding</keyword>
<dbReference type="SUPFAM" id="SSF52402">
    <property type="entry name" value="Adenine nucleotide alpha hydrolases-like"/>
    <property type="match status" value="1"/>
</dbReference>
<dbReference type="GO" id="GO:0005829">
    <property type="term" value="C:cytosol"/>
    <property type="evidence" value="ECO:0007669"/>
    <property type="project" value="TreeGrafter"/>
</dbReference>
<accession>A0A2M8ADN7</accession>
<evidence type="ECO:0000256" key="7">
    <source>
        <dbReference type="ARBA" id="ARBA00022755"/>
    </source>
</evidence>
<dbReference type="EMBL" id="PFUO01000150">
    <property type="protein sequence ID" value="PJB15702.1"/>
    <property type="molecule type" value="Genomic_DNA"/>
</dbReference>
<comment type="function">
    <text evidence="1">Catalyzes the synthesis of GMP from XMP.</text>
</comment>
<dbReference type="InterPro" id="IPR001674">
    <property type="entry name" value="GMP_synth_C"/>
</dbReference>
<keyword evidence="8 10" id="KW-0067">ATP-binding</keyword>
<name>A0A2M8ADN7_9BACT</name>
<dbReference type="Pfam" id="PF00958">
    <property type="entry name" value="GMP_synt_C"/>
    <property type="match status" value="1"/>
</dbReference>
<dbReference type="PROSITE" id="PS51553">
    <property type="entry name" value="GMPS_ATP_PPASE"/>
    <property type="match status" value="1"/>
</dbReference>
<dbReference type="GO" id="GO:0003921">
    <property type="term" value="F:GMP synthase activity"/>
    <property type="evidence" value="ECO:0007669"/>
    <property type="project" value="InterPro"/>
</dbReference>
<evidence type="ECO:0000256" key="10">
    <source>
        <dbReference type="PROSITE-ProRule" id="PRU00886"/>
    </source>
</evidence>
<dbReference type="Gene3D" id="3.30.300.10">
    <property type="match status" value="1"/>
</dbReference>
<sequence>IMRQGESEQVVSVFNKLGVKVEIIEAQSEFFSALRGIVNPEKKREAITQTFYKEVFGRLRKKSGAKYLLQGTILTDIDETVAGIKRQHNVFAQLGIDPEKAFGYKIIEPLVQLRKDGVRQVAKAVGLPASIFNRMPFPGPALAARIIGKVTPARIKIVRLATAITETELADTDAFQYLAILHQDKVTGIRDGKRDFGLQIEIRCWDSIDARTARPTRLSYEILDRLVSRITNEVPGVVSVTYNITPKSPSTIEAI</sequence>
<evidence type="ECO:0000313" key="13">
    <source>
        <dbReference type="Proteomes" id="UP000230611"/>
    </source>
</evidence>
<dbReference type="PANTHER" id="PTHR11922">
    <property type="entry name" value="GMP SYNTHASE-RELATED"/>
    <property type="match status" value="1"/>
</dbReference>
<comment type="pathway">
    <text evidence="2">Purine metabolism; GMP biosynthesis; GMP from XMP (L-Gln route): step 1/1.</text>
</comment>
<dbReference type="SUPFAM" id="SSF54810">
    <property type="entry name" value="GMP synthetase C-terminal dimerisation domain"/>
    <property type="match status" value="1"/>
</dbReference>
<dbReference type="UniPathway" id="UPA00189">
    <property type="reaction ID" value="UER00296"/>
</dbReference>
<keyword evidence="9" id="KW-0315">Glutamine amidotransferase</keyword>
<evidence type="ECO:0000256" key="2">
    <source>
        <dbReference type="ARBA" id="ARBA00005153"/>
    </source>
</evidence>
<evidence type="ECO:0000256" key="8">
    <source>
        <dbReference type="ARBA" id="ARBA00022840"/>
    </source>
</evidence>
<feature type="non-terminal residue" evidence="12">
    <location>
        <position position="1"/>
    </location>
</feature>
<evidence type="ECO:0000256" key="9">
    <source>
        <dbReference type="ARBA" id="ARBA00022962"/>
    </source>
</evidence>
<dbReference type="EC" id="6.3.5.2" evidence="3"/>
<keyword evidence="4" id="KW-0436">Ligase</keyword>
<evidence type="ECO:0000256" key="5">
    <source>
        <dbReference type="ARBA" id="ARBA00022741"/>
    </source>
</evidence>
<evidence type="ECO:0000256" key="3">
    <source>
        <dbReference type="ARBA" id="ARBA00012746"/>
    </source>
</evidence>
<evidence type="ECO:0000259" key="11">
    <source>
        <dbReference type="PROSITE" id="PS51553"/>
    </source>
</evidence>
<evidence type="ECO:0000256" key="4">
    <source>
        <dbReference type="ARBA" id="ARBA00022598"/>
    </source>
</evidence>
<dbReference type="InterPro" id="IPR014729">
    <property type="entry name" value="Rossmann-like_a/b/a_fold"/>
</dbReference>
<keyword evidence="6 10" id="KW-0332">GMP biosynthesis</keyword>
<evidence type="ECO:0000313" key="12">
    <source>
        <dbReference type="EMBL" id="PJB15702.1"/>
    </source>
</evidence>
<proteinExistence type="predicted"/>
<dbReference type="Gene3D" id="3.40.50.620">
    <property type="entry name" value="HUPs"/>
    <property type="match status" value="1"/>
</dbReference>
<gene>
    <name evidence="12" type="ORF">CO116_03315</name>
</gene>
<evidence type="ECO:0000256" key="6">
    <source>
        <dbReference type="ARBA" id="ARBA00022749"/>
    </source>
</evidence>
<feature type="domain" description="GMPS ATP-PPase" evidence="11">
    <location>
        <begin position="1"/>
        <end position="134"/>
    </location>
</feature>
<dbReference type="InterPro" id="IPR025777">
    <property type="entry name" value="GMPS_ATP_PPase_dom"/>
</dbReference>